<dbReference type="PROSITE" id="PS50157">
    <property type="entry name" value="ZINC_FINGER_C2H2_2"/>
    <property type="match status" value="4"/>
</dbReference>
<evidence type="ECO:0000256" key="3">
    <source>
        <dbReference type="ARBA" id="ARBA00022737"/>
    </source>
</evidence>
<dbReference type="Pfam" id="PF00096">
    <property type="entry name" value="zf-C2H2"/>
    <property type="match status" value="4"/>
</dbReference>
<gene>
    <name evidence="11" type="ORF">PFISCL1PPCAC_29160</name>
    <name evidence="10" type="ORF">PFISCL1PPCAC_2954</name>
</gene>
<dbReference type="SUPFAM" id="SSF57667">
    <property type="entry name" value="beta-beta-alpha zinc fingers"/>
    <property type="match status" value="2"/>
</dbReference>
<dbReference type="GO" id="GO:0005634">
    <property type="term" value="C:nucleus"/>
    <property type="evidence" value="ECO:0007669"/>
    <property type="project" value="UniProtKB-SubCell"/>
</dbReference>
<dbReference type="InterPro" id="IPR013087">
    <property type="entry name" value="Znf_C2H2_type"/>
</dbReference>
<keyword evidence="4 7" id="KW-0863">Zinc-finger</keyword>
<comment type="caution">
    <text evidence="11">The sequence shown here is derived from an EMBL/GenBank/DDBJ whole genome shotgun (WGS) entry which is preliminary data.</text>
</comment>
<evidence type="ECO:0000256" key="2">
    <source>
        <dbReference type="ARBA" id="ARBA00022723"/>
    </source>
</evidence>
<evidence type="ECO:0000313" key="11">
    <source>
        <dbReference type="EMBL" id="GMT37863.1"/>
    </source>
</evidence>
<dbReference type="SMART" id="SM00355">
    <property type="entry name" value="ZnF_C2H2"/>
    <property type="match status" value="4"/>
</dbReference>
<dbReference type="AlphaFoldDB" id="A0AAV5X2M6"/>
<keyword evidence="3" id="KW-0677">Repeat</keyword>
<keyword evidence="12" id="KW-1185">Reference proteome</keyword>
<evidence type="ECO:0000256" key="5">
    <source>
        <dbReference type="ARBA" id="ARBA00022833"/>
    </source>
</evidence>
<dbReference type="FunFam" id="3.30.160.60:FF:000446">
    <property type="entry name" value="Zinc finger protein"/>
    <property type="match status" value="1"/>
</dbReference>
<evidence type="ECO:0000256" key="1">
    <source>
        <dbReference type="ARBA" id="ARBA00004123"/>
    </source>
</evidence>
<feature type="domain" description="C2H2-type" evidence="9">
    <location>
        <begin position="296"/>
        <end position="323"/>
    </location>
</feature>
<dbReference type="PANTHER" id="PTHR24376:SF235">
    <property type="entry name" value="C2H2-TYPE DOMAIN-CONTAINING PROTEIN"/>
    <property type="match status" value="1"/>
</dbReference>
<protein>
    <recommendedName>
        <fullName evidence="9">C2H2-type domain-containing protein</fullName>
    </recommendedName>
</protein>
<feature type="domain" description="C2H2-type" evidence="9">
    <location>
        <begin position="324"/>
        <end position="352"/>
    </location>
</feature>
<dbReference type="Gene3D" id="3.30.160.60">
    <property type="entry name" value="Classic Zinc Finger"/>
    <property type="match status" value="4"/>
</dbReference>
<feature type="domain" description="C2H2-type" evidence="9">
    <location>
        <begin position="369"/>
        <end position="396"/>
    </location>
</feature>
<evidence type="ECO:0000256" key="8">
    <source>
        <dbReference type="SAM" id="MobiDB-lite"/>
    </source>
</evidence>
<evidence type="ECO:0000259" key="9">
    <source>
        <dbReference type="PROSITE" id="PS50157"/>
    </source>
</evidence>
<accession>A0AAV5X2M6</accession>
<dbReference type="GO" id="GO:0008270">
    <property type="term" value="F:zinc ion binding"/>
    <property type="evidence" value="ECO:0007669"/>
    <property type="project" value="UniProtKB-KW"/>
</dbReference>
<evidence type="ECO:0000256" key="6">
    <source>
        <dbReference type="ARBA" id="ARBA00023242"/>
    </source>
</evidence>
<feature type="compositionally biased region" description="Basic and acidic residues" evidence="8">
    <location>
        <begin position="601"/>
        <end position="651"/>
    </location>
</feature>
<feature type="region of interest" description="Disordered" evidence="8">
    <location>
        <begin position="586"/>
        <end position="651"/>
    </location>
</feature>
<dbReference type="EMBL" id="BTSY01000001">
    <property type="protein sequence ID" value="GMT11657.1"/>
    <property type="molecule type" value="Genomic_DNA"/>
</dbReference>
<feature type="compositionally biased region" description="Acidic residues" evidence="8">
    <location>
        <begin position="587"/>
        <end position="600"/>
    </location>
</feature>
<keyword evidence="5" id="KW-0862">Zinc</keyword>
<feature type="non-terminal residue" evidence="11">
    <location>
        <position position="1"/>
    </location>
</feature>
<evidence type="ECO:0000256" key="4">
    <source>
        <dbReference type="ARBA" id="ARBA00022771"/>
    </source>
</evidence>
<dbReference type="FunFam" id="3.30.160.60:FF:000100">
    <property type="entry name" value="Zinc finger 45-like"/>
    <property type="match status" value="1"/>
</dbReference>
<dbReference type="GO" id="GO:0000122">
    <property type="term" value="P:negative regulation of transcription by RNA polymerase II"/>
    <property type="evidence" value="ECO:0007669"/>
    <property type="project" value="UniProtKB-ARBA"/>
</dbReference>
<name>A0AAV5X2M6_9BILA</name>
<comment type="subcellular location">
    <subcellularLocation>
        <location evidence="1">Nucleus</location>
    </subcellularLocation>
</comment>
<organism evidence="11 12">
    <name type="scientific">Pristionchus fissidentatus</name>
    <dbReference type="NCBI Taxonomy" id="1538716"/>
    <lineage>
        <taxon>Eukaryota</taxon>
        <taxon>Metazoa</taxon>
        <taxon>Ecdysozoa</taxon>
        <taxon>Nematoda</taxon>
        <taxon>Chromadorea</taxon>
        <taxon>Rhabditida</taxon>
        <taxon>Rhabditina</taxon>
        <taxon>Diplogasteromorpha</taxon>
        <taxon>Diplogasteroidea</taxon>
        <taxon>Neodiplogasteridae</taxon>
        <taxon>Pristionchus</taxon>
    </lineage>
</organism>
<dbReference type="InterPro" id="IPR036236">
    <property type="entry name" value="Znf_C2H2_sf"/>
</dbReference>
<keyword evidence="2" id="KW-0479">Metal-binding</keyword>
<dbReference type="Proteomes" id="UP001432322">
    <property type="component" value="Unassembled WGS sequence"/>
</dbReference>
<keyword evidence="6" id="KW-0539">Nucleus</keyword>
<dbReference type="PANTHER" id="PTHR24376">
    <property type="entry name" value="ZINC FINGER PROTEIN"/>
    <property type="match status" value="1"/>
</dbReference>
<evidence type="ECO:0000313" key="12">
    <source>
        <dbReference type="Proteomes" id="UP001432322"/>
    </source>
</evidence>
<evidence type="ECO:0000313" key="10">
    <source>
        <dbReference type="EMBL" id="GMT11657.1"/>
    </source>
</evidence>
<evidence type="ECO:0000256" key="7">
    <source>
        <dbReference type="PROSITE-ProRule" id="PRU00042"/>
    </source>
</evidence>
<sequence length="651" mass="74248">ISIEIEQIDNWRREAFYFSSSDQMGVVISRALELLLVLAKTGEPARNLKTAAGSLEWERNRAFGMDAERSNPSRRLVYGLCESLEIAVKSIIESKINEESSSKQPSRIIVKEEALEELMETAEAFDAQGALEAIEKIEETVDEIVEASGNEDCIEAKIESTEEPIVPKEEMDEPGPSTSANDQRTGYWSEYEDAPCLDYEGYSTLPAPKAPKPSLMAQYRKNTAISKIASPLKAKCNCNREQCLLNKHSLAHSAASTSAAAAAATKPIIVAAQPVKTSATPKIAPVKKAITQSGIYRCKVCRVVFREKYQLARHSLVHSADRPHSCKECGMSFTLRNELTEHQQKGHIPIKTKMGNWPPSFKPQEEKRHKCKTCGARFVHLQNLTQHQEIHKRYRPYACELCDRAYTRQSTLDEHMDVVHNGTKERRVRKITNGKRIRAADSLSPPKRYKTPRDRKTGRFKIAKSTDDNEVVVGRPLSGYSGFNYTNKAEVCALSDRTRCNATFLRLLVDSVFHGHPDAHKRLQDRDWKRMAHVRELFRTLRADTTEHADERWARLSSKFNHLVIHRRPKAGYIPEKPELTLVYNSDAEEDREERTEEEPVVERIGKKDEMEDAEERKEEDLMVERKEKDDEIGEEGKRKEEEAVVERMMR</sequence>
<dbReference type="EMBL" id="BTSY01000305">
    <property type="protein sequence ID" value="GMT37863.1"/>
    <property type="molecule type" value="Genomic_DNA"/>
</dbReference>
<dbReference type="PROSITE" id="PS00028">
    <property type="entry name" value="ZINC_FINGER_C2H2_1"/>
    <property type="match status" value="4"/>
</dbReference>
<feature type="domain" description="C2H2-type" evidence="9">
    <location>
        <begin position="397"/>
        <end position="425"/>
    </location>
</feature>
<reference evidence="11" key="1">
    <citation type="submission" date="2023-10" db="EMBL/GenBank/DDBJ databases">
        <title>Genome assembly of Pristionchus species.</title>
        <authorList>
            <person name="Yoshida K."/>
            <person name="Sommer R.J."/>
        </authorList>
    </citation>
    <scope>NUCLEOTIDE SEQUENCE</scope>
    <source>
        <strain evidence="11">RS5133</strain>
    </source>
</reference>
<proteinExistence type="predicted"/>